<evidence type="ECO:0000256" key="1">
    <source>
        <dbReference type="SAM" id="MobiDB-lite"/>
    </source>
</evidence>
<comment type="caution">
    <text evidence="2">The sequence shown here is derived from an EMBL/GenBank/DDBJ whole genome shotgun (WGS) entry which is preliminary data.</text>
</comment>
<dbReference type="EMBL" id="JBBCAQ010000036">
    <property type="protein sequence ID" value="KAK7576212.1"/>
    <property type="molecule type" value="Genomic_DNA"/>
</dbReference>
<organism evidence="2 3">
    <name type="scientific">Parthenolecanium corni</name>
    <dbReference type="NCBI Taxonomy" id="536013"/>
    <lineage>
        <taxon>Eukaryota</taxon>
        <taxon>Metazoa</taxon>
        <taxon>Ecdysozoa</taxon>
        <taxon>Arthropoda</taxon>
        <taxon>Hexapoda</taxon>
        <taxon>Insecta</taxon>
        <taxon>Pterygota</taxon>
        <taxon>Neoptera</taxon>
        <taxon>Paraneoptera</taxon>
        <taxon>Hemiptera</taxon>
        <taxon>Sternorrhyncha</taxon>
        <taxon>Coccoidea</taxon>
        <taxon>Coccidae</taxon>
        <taxon>Parthenolecanium</taxon>
    </lineage>
</organism>
<feature type="compositionally biased region" description="Basic and acidic residues" evidence="1">
    <location>
        <begin position="81"/>
        <end position="93"/>
    </location>
</feature>
<proteinExistence type="predicted"/>
<dbReference type="Proteomes" id="UP001367676">
    <property type="component" value="Unassembled WGS sequence"/>
</dbReference>
<dbReference type="AlphaFoldDB" id="A0AAN9XZD6"/>
<gene>
    <name evidence="2" type="ORF">V9T40_012498</name>
</gene>
<protein>
    <submittedName>
        <fullName evidence="2">Uncharacterized protein</fullName>
    </submittedName>
</protein>
<sequence length="148" mass="16234">MYHFQGGARQNHSGHVHDGSGKLFPNNDQEPMDEGRLNISNSRFRNSANIQQPLAANTANLQSFGAGRGRGFVNATTAEPLPHERRRYADRTRSAAPLVAPGTLDLSNSRFNFPLPSNSTTTNNESQPKSLPVTRNRTTGSFNKTTIK</sequence>
<keyword evidence="3" id="KW-1185">Reference proteome</keyword>
<reference evidence="2 3" key="1">
    <citation type="submission" date="2024-03" db="EMBL/GenBank/DDBJ databases">
        <title>Adaptation during the transition from Ophiocordyceps entomopathogen to insect associate is accompanied by gene loss and intensified selection.</title>
        <authorList>
            <person name="Ward C.M."/>
            <person name="Onetto C.A."/>
            <person name="Borneman A.R."/>
        </authorList>
    </citation>
    <scope>NUCLEOTIDE SEQUENCE [LARGE SCALE GENOMIC DNA]</scope>
    <source>
        <strain evidence="2">AWRI1</strain>
        <tissue evidence="2">Single Adult Female</tissue>
    </source>
</reference>
<feature type="region of interest" description="Disordered" evidence="1">
    <location>
        <begin position="1"/>
        <end position="36"/>
    </location>
</feature>
<evidence type="ECO:0000313" key="3">
    <source>
        <dbReference type="Proteomes" id="UP001367676"/>
    </source>
</evidence>
<feature type="compositionally biased region" description="Polar residues" evidence="1">
    <location>
        <begin position="105"/>
        <end position="148"/>
    </location>
</feature>
<evidence type="ECO:0000313" key="2">
    <source>
        <dbReference type="EMBL" id="KAK7576212.1"/>
    </source>
</evidence>
<accession>A0AAN9XZD6</accession>
<feature type="region of interest" description="Disordered" evidence="1">
    <location>
        <begin position="66"/>
        <end position="148"/>
    </location>
</feature>
<name>A0AAN9XZD6_9HEMI</name>